<organism evidence="2 3">
    <name type="scientific">Alteromonas lipolytica</name>
    <dbReference type="NCBI Taxonomy" id="1856405"/>
    <lineage>
        <taxon>Bacteria</taxon>
        <taxon>Pseudomonadati</taxon>
        <taxon>Pseudomonadota</taxon>
        <taxon>Gammaproteobacteria</taxon>
        <taxon>Alteromonadales</taxon>
        <taxon>Alteromonadaceae</taxon>
        <taxon>Alteromonas/Salinimonas group</taxon>
        <taxon>Alteromonas</taxon>
    </lineage>
</organism>
<keyword evidence="2" id="KW-0378">Hydrolase</keyword>
<dbReference type="PANTHER" id="PTHR23088">
    <property type="entry name" value="NITRILASE-RELATED"/>
    <property type="match status" value="1"/>
</dbReference>
<evidence type="ECO:0000313" key="3">
    <source>
        <dbReference type="Proteomes" id="UP000176037"/>
    </source>
</evidence>
<dbReference type="Pfam" id="PF00795">
    <property type="entry name" value="CN_hydrolase"/>
    <property type="match status" value="1"/>
</dbReference>
<dbReference type="InterPro" id="IPR036526">
    <property type="entry name" value="C-N_Hydrolase_sf"/>
</dbReference>
<evidence type="ECO:0000259" key="1">
    <source>
        <dbReference type="PROSITE" id="PS50263"/>
    </source>
</evidence>
<comment type="caution">
    <text evidence="2">The sequence shown here is derived from an EMBL/GenBank/DDBJ whole genome shotgun (WGS) entry which is preliminary data.</text>
</comment>
<evidence type="ECO:0000313" key="2">
    <source>
        <dbReference type="EMBL" id="OFI33987.1"/>
    </source>
</evidence>
<feature type="domain" description="CN hydrolase" evidence="1">
    <location>
        <begin position="4"/>
        <end position="263"/>
    </location>
</feature>
<reference evidence="2 3" key="1">
    <citation type="submission" date="2016-09" db="EMBL/GenBank/DDBJ databases">
        <title>Alteromonas lipolytica, a new species isolated from sea water.</title>
        <authorList>
            <person name="Wu Y.-H."/>
            <person name="Cheng H."/>
            <person name="Xu X.-W."/>
        </authorList>
    </citation>
    <scope>NUCLEOTIDE SEQUENCE [LARGE SCALE GENOMIC DNA]</scope>
    <source>
        <strain evidence="2 3">JW12</strain>
    </source>
</reference>
<dbReference type="OrthoDB" id="9811121at2"/>
<gene>
    <name evidence="2" type="ORF">BFC17_20750</name>
</gene>
<proteinExistence type="predicted"/>
<dbReference type="GO" id="GO:0016787">
    <property type="term" value="F:hydrolase activity"/>
    <property type="evidence" value="ECO:0007669"/>
    <property type="project" value="UniProtKB-KW"/>
</dbReference>
<accession>A0A1E8FDG7</accession>
<dbReference type="Gene3D" id="3.60.110.10">
    <property type="entry name" value="Carbon-nitrogen hydrolase"/>
    <property type="match status" value="1"/>
</dbReference>
<name>A0A1E8FDG7_9ALTE</name>
<keyword evidence="3" id="KW-1185">Reference proteome</keyword>
<sequence>MSVFTLATAQYDISFFTDWAQFADKLDSWVSSAAAQGAKLLVFPEYGSMELASLFGEAVYSDLDKQLHAMQSLLPEWQALHASLAARYDVLILASSFPTARPQGGFVNRANLFGPDGLLGYQDKLIMTRFENEQWHISAAEQIKVIDTPLGRIGIHICYDSEFPMIANQQVAAGADLLLVPSCTDTQAGFHRVRIGCQARALENQCYVVQSPTVGDADWSPAVDANTGRASVYTPVDYGFPANGILAQGESDEPGWVFATVDLSEIARIRNEGQVFNYRDWPKQFALQAPASSSD</sequence>
<dbReference type="AlphaFoldDB" id="A0A1E8FDG7"/>
<dbReference type="SUPFAM" id="SSF56317">
    <property type="entry name" value="Carbon-nitrogen hydrolase"/>
    <property type="match status" value="1"/>
</dbReference>
<dbReference type="PROSITE" id="PS50263">
    <property type="entry name" value="CN_HYDROLASE"/>
    <property type="match status" value="1"/>
</dbReference>
<dbReference type="EMBL" id="MJIC01000014">
    <property type="protein sequence ID" value="OFI33987.1"/>
    <property type="molecule type" value="Genomic_DNA"/>
</dbReference>
<protein>
    <submittedName>
        <fullName evidence="2">Amidohydrolase</fullName>
    </submittedName>
</protein>
<dbReference type="STRING" id="1856405.BFC17_20750"/>
<dbReference type="InterPro" id="IPR003010">
    <property type="entry name" value="C-N_Hydrolase"/>
</dbReference>
<dbReference type="PANTHER" id="PTHR23088:SF50">
    <property type="entry name" value="HYDROLASE YHCX"/>
    <property type="match status" value="1"/>
</dbReference>
<dbReference type="RefSeq" id="WP_070176914.1">
    <property type="nucleotide sequence ID" value="NZ_BMJR01000003.1"/>
</dbReference>
<dbReference type="Proteomes" id="UP000176037">
    <property type="component" value="Unassembled WGS sequence"/>
</dbReference>
<dbReference type="CDD" id="cd07574">
    <property type="entry name" value="nitrilase_Rim1_like"/>
    <property type="match status" value="1"/>
</dbReference>